<feature type="compositionally biased region" description="Basic and acidic residues" evidence="1">
    <location>
        <begin position="1"/>
        <end position="11"/>
    </location>
</feature>
<evidence type="ECO:0000313" key="2">
    <source>
        <dbReference type="EMBL" id="JAD19507.1"/>
    </source>
</evidence>
<organism evidence="2">
    <name type="scientific">Arundo donax</name>
    <name type="common">Giant reed</name>
    <name type="synonym">Donax arundinaceus</name>
    <dbReference type="NCBI Taxonomy" id="35708"/>
    <lineage>
        <taxon>Eukaryota</taxon>
        <taxon>Viridiplantae</taxon>
        <taxon>Streptophyta</taxon>
        <taxon>Embryophyta</taxon>
        <taxon>Tracheophyta</taxon>
        <taxon>Spermatophyta</taxon>
        <taxon>Magnoliopsida</taxon>
        <taxon>Liliopsida</taxon>
        <taxon>Poales</taxon>
        <taxon>Poaceae</taxon>
        <taxon>PACMAD clade</taxon>
        <taxon>Arundinoideae</taxon>
        <taxon>Arundineae</taxon>
        <taxon>Arundo</taxon>
    </lineage>
</organism>
<feature type="region of interest" description="Disordered" evidence="1">
    <location>
        <begin position="1"/>
        <end position="25"/>
    </location>
</feature>
<reference evidence="2" key="2">
    <citation type="journal article" date="2015" name="Data Brief">
        <title>Shoot transcriptome of the giant reed, Arundo donax.</title>
        <authorList>
            <person name="Barrero R.A."/>
            <person name="Guerrero F.D."/>
            <person name="Moolhuijzen P."/>
            <person name="Goolsby J.A."/>
            <person name="Tidwell J."/>
            <person name="Bellgard S.E."/>
            <person name="Bellgard M.I."/>
        </authorList>
    </citation>
    <scope>NUCLEOTIDE SEQUENCE</scope>
    <source>
        <tissue evidence="2">Shoot tissue taken approximately 20 cm above the soil surface</tissue>
    </source>
</reference>
<name>A0A0A8Y656_ARUDO</name>
<evidence type="ECO:0000256" key="1">
    <source>
        <dbReference type="SAM" id="MobiDB-lite"/>
    </source>
</evidence>
<reference evidence="2" key="1">
    <citation type="submission" date="2014-09" db="EMBL/GenBank/DDBJ databases">
        <authorList>
            <person name="Magalhaes I.L.F."/>
            <person name="Oliveira U."/>
            <person name="Santos F.R."/>
            <person name="Vidigal T.H.D.A."/>
            <person name="Brescovit A.D."/>
            <person name="Santos A.J."/>
        </authorList>
    </citation>
    <scope>NUCLEOTIDE SEQUENCE</scope>
    <source>
        <tissue evidence="2">Shoot tissue taken approximately 20 cm above the soil surface</tissue>
    </source>
</reference>
<protein>
    <submittedName>
        <fullName evidence="2">Uncharacterized protein</fullName>
    </submittedName>
</protein>
<dbReference type="EMBL" id="GBRH01278388">
    <property type="protein sequence ID" value="JAD19507.1"/>
    <property type="molecule type" value="Transcribed_RNA"/>
</dbReference>
<accession>A0A0A8Y656</accession>
<proteinExistence type="predicted"/>
<dbReference type="AlphaFoldDB" id="A0A0A8Y656"/>
<sequence>MQQNLGEEHPHGVTAFSHTGKESSYFPTRGQSLRFLIIAL</sequence>